<dbReference type="OMA" id="SANTNYW"/>
<sequence length="144" mass="15512">MSSPVKADGKLSELKTADVRLLVYGTLCHDGKIDFEKLAGLAGMKKTSANTNYWRAKHHLQQILDGNPESSTQTVRPKSEDADAGSTKKPRPGAKRGAAKDASIKKEPSKRRKTVTKAASEPVKSAHAEETDDTTPADIADQTK</sequence>
<evidence type="ECO:0000313" key="2">
    <source>
        <dbReference type="EMBL" id="QQK44208.1"/>
    </source>
</evidence>
<feature type="region of interest" description="Disordered" evidence="1">
    <location>
        <begin position="62"/>
        <end position="144"/>
    </location>
</feature>
<name>A0A7T6XMY0_PENDI</name>
<dbReference type="EMBL" id="CP060776">
    <property type="protein sequence ID" value="QQK44208.1"/>
    <property type="molecule type" value="Genomic_DNA"/>
</dbReference>
<dbReference type="RefSeq" id="XP_014533246.1">
    <property type="nucleotide sequence ID" value="XM_014677760.1"/>
</dbReference>
<organism evidence="2 3">
    <name type="scientific">Penicillium digitatum</name>
    <name type="common">Green mold</name>
    <dbReference type="NCBI Taxonomy" id="36651"/>
    <lineage>
        <taxon>Eukaryota</taxon>
        <taxon>Fungi</taxon>
        <taxon>Dikarya</taxon>
        <taxon>Ascomycota</taxon>
        <taxon>Pezizomycotina</taxon>
        <taxon>Eurotiomycetes</taxon>
        <taxon>Eurotiomycetidae</taxon>
        <taxon>Eurotiales</taxon>
        <taxon>Aspergillaceae</taxon>
        <taxon>Penicillium</taxon>
    </lineage>
</organism>
<protein>
    <submittedName>
        <fullName evidence="2">Uncharacterized protein</fullName>
    </submittedName>
</protein>
<dbReference type="VEuPathDB" id="FungiDB:PDIP_60200"/>
<dbReference type="AlphaFoldDB" id="A0A7T6XMY0"/>
<feature type="compositionally biased region" description="Basic and acidic residues" evidence="1">
    <location>
        <begin position="98"/>
        <end position="107"/>
    </location>
</feature>
<evidence type="ECO:0000313" key="3">
    <source>
        <dbReference type="Proteomes" id="UP000595662"/>
    </source>
</evidence>
<evidence type="ECO:0000256" key="1">
    <source>
        <dbReference type="SAM" id="MobiDB-lite"/>
    </source>
</evidence>
<accession>A0A7T6XMY0</accession>
<proteinExistence type="predicted"/>
<reference evidence="2 3" key="1">
    <citation type="submission" date="2020-08" db="EMBL/GenBank/DDBJ databases">
        <title>The completed genome sequence of the pathogenic ascomycete fungus Penicillium digitatum.</title>
        <authorList>
            <person name="Wang M."/>
        </authorList>
    </citation>
    <scope>NUCLEOTIDE SEQUENCE [LARGE SCALE GENOMIC DNA]</scope>
    <source>
        <strain evidence="2 3">PdW03</strain>
    </source>
</reference>
<dbReference type="KEGG" id="pdp:PDIP_60200"/>
<dbReference type="Proteomes" id="UP000595662">
    <property type="component" value="Chromosome 3"/>
</dbReference>
<gene>
    <name evidence="2" type="ORF">Pdw03_8109</name>
</gene>
<dbReference type="GeneID" id="26234336"/>